<dbReference type="Proteomes" id="UP001149165">
    <property type="component" value="Unassembled WGS sequence"/>
</dbReference>
<feature type="compositionally biased region" description="Polar residues" evidence="1">
    <location>
        <begin position="48"/>
        <end position="58"/>
    </location>
</feature>
<evidence type="ECO:0000256" key="1">
    <source>
        <dbReference type="SAM" id="MobiDB-lite"/>
    </source>
</evidence>
<feature type="non-terminal residue" evidence="2">
    <location>
        <position position="361"/>
    </location>
</feature>
<gene>
    <name evidence="2" type="ORF">N7456_004121</name>
</gene>
<dbReference type="PANTHER" id="PTHR28106">
    <property type="entry name" value="MITOCHONDRIAL ATPASE COMPLEX SUBUNIT ATP10"/>
    <property type="match status" value="1"/>
</dbReference>
<comment type="caution">
    <text evidence="2">The sequence shown here is derived from an EMBL/GenBank/DDBJ whole genome shotgun (WGS) entry which is preliminary data.</text>
</comment>
<dbReference type="Pfam" id="PF05176">
    <property type="entry name" value="ATP-synt_10"/>
    <property type="match status" value="1"/>
</dbReference>
<dbReference type="PANTHER" id="PTHR28106:SF1">
    <property type="entry name" value="MITOCHONDRIAL ATPASE COMPLEX SUBUNIT ATP10"/>
    <property type="match status" value="1"/>
</dbReference>
<feature type="region of interest" description="Disordered" evidence="1">
    <location>
        <begin position="42"/>
        <end position="127"/>
    </location>
</feature>
<dbReference type="InterPro" id="IPR007849">
    <property type="entry name" value="ATP10"/>
</dbReference>
<dbReference type="AlphaFoldDB" id="A0A9W9KIX1"/>
<protein>
    <submittedName>
        <fullName evidence="2">F1F0 ATP synthase assembly protein Atp10</fullName>
    </submittedName>
</protein>
<keyword evidence="3" id="KW-1185">Reference proteome</keyword>
<dbReference type="GO" id="GO:0033615">
    <property type="term" value="P:mitochondrial proton-transporting ATP synthase complex assembly"/>
    <property type="evidence" value="ECO:0007669"/>
    <property type="project" value="TreeGrafter"/>
</dbReference>
<reference evidence="2" key="1">
    <citation type="submission" date="2022-11" db="EMBL/GenBank/DDBJ databases">
        <authorList>
            <person name="Petersen C."/>
        </authorList>
    </citation>
    <scope>NUCLEOTIDE SEQUENCE</scope>
    <source>
        <strain evidence="2">IBT 30069</strain>
    </source>
</reference>
<feature type="compositionally biased region" description="Polar residues" evidence="1">
    <location>
        <begin position="69"/>
        <end position="86"/>
    </location>
</feature>
<dbReference type="GO" id="GO:0005743">
    <property type="term" value="C:mitochondrial inner membrane"/>
    <property type="evidence" value="ECO:0007669"/>
    <property type="project" value="TreeGrafter"/>
</dbReference>
<evidence type="ECO:0000313" key="2">
    <source>
        <dbReference type="EMBL" id="KAJ5107446.1"/>
    </source>
</evidence>
<evidence type="ECO:0000313" key="3">
    <source>
        <dbReference type="Proteomes" id="UP001149165"/>
    </source>
</evidence>
<sequence length="361" mass="41167">YSFNMWKSSTSAYHILEPVLLQTNRGLSCQFRKTTPFSHLRSVRHYATEQSSKSSNGPSDAEPKIPTPKESNNSPGSVSFQQNQAPIPTPASKPGDPNFVPPILSRPIGTQFPPQVGENTGVDSRSLKERRDDFVDYDKHIARRKELTRLVAKPYFREWSNLQYHKGKTFISNPRLFRADKSLYFPNFNGITLASPKDPQDTTAILRGKVSVVNLFSSLWGELQTATFSGNYKGEDKNPVLREILANNSQYAQRVDLNLEENRMKAWLVRRFLGRVRKNFPVEQHSRYFLVEKGFNETLREAVGMVNTYVGYVYLVDADCRIRWAGSGPAHPEELESMHTALEKLIAEQKSLTDLRSRPRL</sequence>
<proteinExistence type="predicted"/>
<name>A0A9W9KIX1_9EURO</name>
<organism evidence="2 3">
    <name type="scientific">Penicillium angulare</name>
    <dbReference type="NCBI Taxonomy" id="116970"/>
    <lineage>
        <taxon>Eukaryota</taxon>
        <taxon>Fungi</taxon>
        <taxon>Dikarya</taxon>
        <taxon>Ascomycota</taxon>
        <taxon>Pezizomycotina</taxon>
        <taxon>Eurotiomycetes</taxon>
        <taxon>Eurotiomycetidae</taxon>
        <taxon>Eurotiales</taxon>
        <taxon>Aspergillaceae</taxon>
        <taxon>Penicillium</taxon>
    </lineage>
</organism>
<accession>A0A9W9KIX1</accession>
<dbReference type="EMBL" id="JAPQKH010000003">
    <property type="protein sequence ID" value="KAJ5107446.1"/>
    <property type="molecule type" value="Genomic_DNA"/>
</dbReference>
<reference evidence="2" key="2">
    <citation type="journal article" date="2023" name="IMA Fungus">
        <title>Comparative genomic study of the Penicillium genus elucidates a diverse pangenome and 15 lateral gene transfer events.</title>
        <authorList>
            <person name="Petersen C."/>
            <person name="Sorensen T."/>
            <person name="Nielsen M.R."/>
            <person name="Sondergaard T.E."/>
            <person name="Sorensen J.L."/>
            <person name="Fitzpatrick D.A."/>
            <person name="Frisvad J.C."/>
            <person name="Nielsen K.L."/>
        </authorList>
    </citation>
    <scope>NUCLEOTIDE SEQUENCE</scope>
    <source>
        <strain evidence="2">IBT 30069</strain>
    </source>
</reference>
<dbReference type="OrthoDB" id="17089at2759"/>